<dbReference type="InterPro" id="IPR034505">
    <property type="entry name" value="Coproporphyrinogen-III_oxidase"/>
</dbReference>
<keyword evidence="9" id="KW-0004">4Fe-4S</keyword>
<evidence type="ECO:0000256" key="2">
    <source>
        <dbReference type="ARBA" id="ARBA00017228"/>
    </source>
</evidence>
<dbReference type="SFLD" id="SFLDF00288">
    <property type="entry name" value="HemN-like__clustered_with_nucl"/>
    <property type="match status" value="1"/>
</dbReference>
<evidence type="ECO:0000313" key="12">
    <source>
        <dbReference type="Proteomes" id="UP001208567"/>
    </source>
</evidence>
<comment type="caution">
    <text evidence="11">The sequence shown here is derived from an EMBL/GenBank/DDBJ whole genome shotgun (WGS) entry which is preliminary data.</text>
</comment>
<dbReference type="SFLD" id="SFLDG01065">
    <property type="entry name" value="anaerobic_coproporphyrinogen-I"/>
    <property type="match status" value="1"/>
</dbReference>
<dbReference type="SUPFAM" id="SSF102114">
    <property type="entry name" value="Radical SAM enzymes"/>
    <property type="match status" value="1"/>
</dbReference>
<dbReference type="Pfam" id="PF04055">
    <property type="entry name" value="Radical_SAM"/>
    <property type="match status" value="1"/>
</dbReference>
<keyword evidence="8 9" id="KW-0143">Chaperone</keyword>
<evidence type="ECO:0000256" key="4">
    <source>
        <dbReference type="ARBA" id="ARBA00022691"/>
    </source>
</evidence>
<evidence type="ECO:0000256" key="5">
    <source>
        <dbReference type="ARBA" id="ARBA00022723"/>
    </source>
</evidence>
<evidence type="ECO:0000256" key="9">
    <source>
        <dbReference type="RuleBase" id="RU364116"/>
    </source>
</evidence>
<gene>
    <name evidence="11" type="primary">hemN</name>
    <name evidence="11" type="ORF">bsdE14_36470</name>
</gene>
<protein>
    <recommendedName>
        <fullName evidence="2 9">Heme chaperone HemW</fullName>
    </recommendedName>
</protein>
<dbReference type="RefSeq" id="WP_264851544.1">
    <property type="nucleotide sequence ID" value="NZ_BRXR01000001.1"/>
</dbReference>
<organism evidence="11 12">
    <name type="scientific">Clostridium omnivorum</name>
    <dbReference type="NCBI Taxonomy" id="1604902"/>
    <lineage>
        <taxon>Bacteria</taxon>
        <taxon>Bacillati</taxon>
        <taxon>Bacillota</taxon>
        <taxon>Clostridia</taxon>
        <taxon>Eubacteriales</taxon>
        <taxon>Clostridiaceae</taxon>
        <taxon>Clostridium</taxon>
    </lineage>
</organism>
<keyword evidence="7 9" id="KW-0411">Iron-sulfur</keyword>
<dbReference type="PROSITE" id="PS51918">
    <property type="entry name" value="RADICAL_SAM"/>
    <property type="match status" value="1"/>
</dbReference>
<dbReference type="NCBIfam" id="TIGR00539">
    <property type="entry name" value="hemN_rel"/>
    <property type="match status" value="1"/>
</dbReference>
<dbReference type="Pfam" id="PF06969">
    <property type="entry name" value="HemN_C"/>
    <property type="match status" value="1"/>
</dbReference>
<feature type="domain" description="Radical SAM core" evidence="10">
    <location>
        <begin position="1"/>
        <end position="230"/>
    </location>
</feature>
<dbReference type="EMBL" id="BRXR01000001">
    <property type="protein sequence ID" value="GLC32237.1"/>
    <property type="molecule type" value="Genomic_DNA"/>
</dbReference>
<keyword evidence="3 9" id="KW-0349">Heme</keyword>
<dbReference type="InterPro" id="IPR010723">
    <property type="entry name" value="HemN_C"/>
</dbReference>
<dbReference type="Gene3D" id="3.20.20.70">
    <property type="entry name" value="Aldolase class I"/>
    <property type="match status" value="1"/>
</dbReference>
<dbReference type="InterPro" id="IPR007197">
    <property type="entry name" value="rSAM"/>
</dbReference>
<proteinExistence type="inferred from homology"/>
<keyword evidence="6 9" id="KW-0408">Iron</keyword>
<dbReference type="SFLD" id="SFLDF00562">
    <property type="entry name" value="HemN-like__clustered_with_heat"/>
    <property type="match status" value="1"/>
</dbReference>
<dbReference type="CDD" id="cd01335">
    <property type="entry name" value="Radical_SAM"/>
    <property type="match status" value="1"/>
</dbReference>
<evidence type="ECO:0000313" key="11">
    <source>
        <dbReference type="EMBL" id="GLC32237.1"/>
    </source>
</evidence>
<dbReference type="SFLD" id="SFLDG01082">
    <property type="entry name" value="B12-binding_domain_containing"/>
    <property type="match status" value="1"/>
</dbReference>
<evidence type="ECO:0000256" key="1">
    <source>
        <dbReference type="ARBA" id="ARBA00006100"/>
    </source>
</evidence>
<dbReference type="InterPro" id="IPR058240">
    <property type="entry name" value="rSAM_sf"/>
</dbReference>
<dbReference type="PANTHER" id="PTHR13932">
    <property type="entry name" value="COPROPORPHYRINIGEN III OXIDASE"/>
    <property type="match status" value="1"/>
</dbReference>
<evidence type="ECO:0000256" key="7">
    <source>
        <dbReference type="ARBA" id="ARBA00023014"/>
    </source>
</evidence>
<keyword evidence="9" id="KW-0963">Cytoplasm</keyword>
<keyword evidence="5 9" id="KW-0479">Metal-binding</keyword>
<dbReference type="Proteomes" id="UP001208567">
    <property type="component" value="Unassembled WGS sequence"/>
</dbReference>
<dbReference type="SMART" id="SM00729">
    <property type="entry name" value="Elp3"/>
    <property type="match status" value="1"/>
</dbReference>
<accession>A0ABQ5NAL9</accession>
<reference evidence="11 12" key="1">
    <citation type="journal article" date="2024" name="Int. J. Syst. Evol. Microbiol.">
        <title>Clostridium omnivorum sp. nov., isolated from anoxic soil under the treatment of reductive soil disinfestation.</title>
        <authorList>
            <person name="Ueki A."/>
            <person name="Tonouchi A."/>
            <person name="Kaku N."/>
            <person name="Honma S."/>
            <person name="Ueki K."/>
        </authorList>
    </citation>
    <scope>NUCLEOTIDE SEQUENCE [LARGE SCALE GENOMIC DNA]</scope>
    <source>
        <strain evidence="11 12">E14</strain>
    </source>
</reference>
<comment type="function">
    <text evidence="9">Probably acts as a heme chaperone, transferring heme to an unknown acceptor. Binds one molecule of heme per monomer, possibly covalently. Binds 1 [4Fe-4S] cluster. The cluster is coordinated with 3 cysteines and an exchangeable S-adenosyl-L-methionine.</text>
</comment>
<keyword evidence="4 9" id="KW-0949">S-adenosyl-L-methionine</keyword>
<dbReference type="InterPro" id="IPR004559">
    <property type="entry name" value="HemW-like"/>
</dbReference>
<dbReference type="PANTHER" id="PTHR13932:SF5">
    <property type="entry name" value="RADICAL S-ADENOSYL METHIONINE DOMAIN-CONTAINING PROTEIN 1, MITOCHONDRIAL"/>
    <property type="match status" value="1"/>
</dbReference>
<name>A0ABQ5NAL9_9CLOT</name>
<evidence type="ECO:0000256" key="6">
    <source>
        <dbReference type="ARBA" id="ARBA00023004"/>
    </source>
</evidence>
<dbReference type="InterPro" id="IPR006638">
    <property type="entry name" value="Elp3/MiaA/NifB-like_rSAM"/>
</dbReference>
<evidence type="ECO:0000256" key="8">
    <source>
        <dbReference type="ARBA" id="ARBA00023186"/>
    </source>
</evidence>
<evidence type="ECO:0000259" key="10">
    <source>
        <dbReference type="PROSITE" id="PS51918"/>
    </source>
</evidence>
<dbReference type="InterPro" id="IPR013785">
    <property type="entry name" value="Aldolase_TIM"/>
</dbReference>
<keyword evidence="12" id="KW-1185">Reference proteome</keyword>
<comment type="similarity">
    <text evidence="1">Belongs to the anaerobic coproporphyrinogen-III oxidase family. HemW subfamily.</text>
</comment>
<comment type="subcellular location">
    <subcellularLocation>
        <location evidence="9">Cytoplasm</location>
    </subcellularLocation>
</comment>
<sequence>MEKSIALYIHIPFCKQKCLYCDFPSFSSKDKLMDSYTEALCKEIEKVNNNLIETIFIGGGTPTYLSIENWKKISKTITDLRLKDDYEFTIEGNPGSFTSEKLRCFKEMGVNRLSIGLQAFQNHHLKALGRVHNVQDFIDTYNIARDIGFDNINFDVMFGLPNQAVGEWEETLKKCIELNPEHISCYSLIIEEGTPYYKMYEMGSLILPEEDEERKMYDLTLRLLKNQGYIQYEISNFSKPGRECRHNLVYWSLENYIGCGSGAHSYMDGYRYRNTESIEEYIMKINTENNAVVEKGKNTIEDNMEEFMFMGLRKIAGISIDEFEKRFNVSIDRIYSAVIQKHINNRLLEREEGRLFLTPKGIELSNIVMSDFIL</sequence>
<evidence type="ECO:0000256" key="3">
    <source>
        <dbReference type="ARBA" id="ARBA00022617"/>
    </source>
</evidence>
<dbReference type="SFLD" id="SFLDS00029">
    <property type="entry name" value="Radical_SAM"/>
    <property type="match status" value="1"/>
</dbReference>